<gene>
    <name evidence="1" type="ordered locus">ambt_17745</name>
</gene>
<dbReference type="Proteomes" id="UP000000683">
    <property type="component" value="Chromosome"/>
</dbReference>
<dbReference type="HOGENOM" id="CLU_2462311_0_0_6"/>
<evidence type="ECO:0000313" key="1">
    <source>
        <dbReference type="EMBL" id="AEF05051.1"/>
    </source>
</evidence>
<evidence type="ECO:0000313" key="2">
    <source>
        <dbReference type="Proteomes" id="UP000000683"/>
    </source>
</evidence>
<proteinExistence type="predicted"/>
<protein>
    <submittedName>
        <fullName evidence="1">Uncharacterized protein</fullName>
    </submittedName>
</protein>
<organism evidence="1 2">
    <name type="scientific">Alteromonas naphthalenivorans</name>
    <dbReference type="NCBI Taxonomy" id="715451"/>
    <lineage>
        <taxon>Bacteria</taxon>
        <taxon>Pseudomonadati</taxon>
        <taxon>Pseudomonadota</taxon>
        <taxon>Gammaproteobacteria</taxon>
        <taxon>Alteromonadales</taxon>
        <taxon>Alteromonadaceae</taxon>
        <taxon>Alteromonas/Salinimonas group</taxon>
        <taxon>Alteromonas</taxon>
    </lineage>
</organism>
<sequence length="88" mass="10054">MGVSIGDDVIFKREVINEHFLVVFGTSGAFLSYRVIEVEDNTITLQPEFGYPIKVPINDVEHRPKDFDPDKLVAELADRIHAFEHRIS</sequence>
<dbReference type="EMBL" id="CP002339">
    <property type="protein sequence ID" value="AEF05051.1"/>
    <property type="molecule type" value="Genomic_DNA"/>
</dbReference>
<keyword evidence="2" id="KW-1185">Reference proteome</keyword>
<dbReference type="RefSeq" id="WP_013785969.1">
    <property type="nucleotide sequence ID" value="NC_015554.1"/>
</dbReference>
<reference evidence="1 2" key="1">
    <citation type="journal article" date="2011" name="J. Bacteriol.">
        <title>Complete genome sequence of the polycyclic aromatic hydrocarbon-degrading bacterium Alteromonas sp. strain SN2.</title>
        <authorList>
            <person name="Jin H.M."/>
            <person name="Jeong H."/>
            <person name="Moon E.J."/>
            <person name="Math R.K."/>
            <person name="Lee K."/>
            <person name="Kim H.J."/>
            <person name="Jeon C.O."/>
            <person name="Oh T.K."/>
            <person name="Kim J.F."/>
        </authorList>
    </citation>
    <scope>NUCLEOTIDE SEQUENCE [LARGE SCALE GENOMIC DNA]</scope>
    <source>
        <strain evidence="2">JCM 17741 / KACC 18427 / KCTC 11700BP / SN2</strain>
    </source>
</reference>
<accession>F5Z5P6</accession>
<dbReference type="KEGG" id="alt:ambt_17745"/>
<name>F5Z5P6_ALTNA</name>
<dbReference type="AlphaFoldDB" id="F5Z5P6"/>